<dbReference type="SUPFAM" id="SSF103473">
    <property type="entry name" value="MFS general substrate transporter"/>
    <property type="match status" value="1"/>
</dbReference>
<organism evidence="8 9">
    <name type="scientific">Shouchella xiaoxiensis</name>
    <dbReference type="NCBI Taxonomy" id="766895"/>
    <lineage>
        <taxon>Bacteria</taxon>
        <taxon>Bacillati</taxon>
        <taxon>Bacillota</taxon>
        <taxon>Bacilli</taxon>
        <taxon>Bacillales</taxon>
        <taxon>Bacillaceae</taxon>
        <taxon>Shouchella</taxon>
    </lineage>
</organism>
<sequence length="213" mass="22722">MALVLASQVNVAFAKPVSSGKRLILFDKQIIPVSVSTFFVFVSYGGITTFIPLYAASISFHSGTFFFIYALTLLLTRPVAGMLADRYSDKMVIVPALGVTMVALVILAFFPSATGMIAASILYGIGFGSVQPALQATTIRRVATERIGSANASFSTATDLGIGLGAMLLGVVSQFTSFRMLFLVSAVSVLLSLLVFTVIQRNEKVKENTRKTA</sequence>
<evidence type="ECO:0000256" key="4">
    <source>
        <dbReference type="ARBA" id="ARBA00022989"/>
    </source>
</evidence>
<evidence type="ECO:0000313" key="9">
    <source>
        <dbReference type="Proteomes" id="UP001179280"/>
    </source>
</evidence>
<evidence type="ECO:0000256" key="5">
    <source>
        <dbReference type="ARBA" id="ARBA00023136"/>
    </source>
</evidence>
<comment type="subcellular location">
    <subcellularLocation>
        <location evidence="1">Cell membrane</location>
        <topology evidence="1">Multi-pass membrane protein</topology>
    </subcellularLocation>
</comment>
<feature type="domain" description="Major facilitator superfamily (MFS) profile" evidence="7">
    <location>
        <begin position="13"/>
        <end position="213"/>
    </location>
</feature>
<dbReference type="InterPro" id="IPR011701">
    <property type="entry name" value="MFS"/>
</dbReference>
<dbReference type="PANTHER" id="PTHR23531:SF2">
    <property type="entry name" value="PERMEASE"/>
    <property type="match status" value="1"/>
</dbReference>
<feature type="transmembrane region" description="Helical" evidence="6">
    <location>
        <begin position="154"/>
        <end position="172"/>
    </location>
</feature>
<dbReference type="Gene3D" id="1.20.1250.20">
    <property type="entry name" value="MFS general substrate transporter like domains"/>
    <property type="match status" value="1"/>
</dbReference>
<accession>A0ABS2SRJ4</accession>
<evidence type="ECO:0000256" key="2">
    <source>
        <dbReference type="ARBA" id="ARBA00022448"/>
    </source>
</evidence>
<keyword evidence="9" id="KW-1185">Reference proteome</keyword>
<reference evidence="8" key="1">
    <citation type="submission" date="2021-01" db="EMBL/GenBank/DDBJ databases">
        <title>Genomic Encyclopedia of Type Strains, Phase IV (KMG-IV): sequencing the most valuable type-strain genomes for metagenomic binning, comparative biology and taxonomic classification.</title>
        <authorList>
            <person name="Goeker M."/>
        </authorList>
    </citation>
    <scope>NUCLEOTIDE SEQUENCE</scope>
    <source>
        <strain evidence="8">DSM 21943</strain>
    </source>
</reference>
<comment type="caution">
    <text evidence="8">The sequence shown here is derived from an EMBL/GenBank/DDBJ whole genome shotgun (WGS) entry which is preliminary data.</text>
</comment>
<evidence type="ECO:0000256" key="3">
    <source>
        <dbReference type="ARBA" id="ARBA00022692"/>
    </source>
</evidence>
<gene>
    <name evidence="8" type="ORF">JOC54_001027</name>
</gene>
<keyword evidence="5 6" id="KW-0472">Membrane</keyword>
<dbReference type="InterPro" id="IPR036259">
    <property type="entry name" value="MFS_trans_sf"/>
</dbReference>
<evidence type="ECO:0000256" key="1">
    <source>
        <dbReference type="ARBA" id="ARBA00004651"/>
    </source>
</evidence>
<dbReference type="Proteomes" id="UP001179280">
    <property type="component" value="Unassembled WGS sequence"/>
</dbReference>
<dbReference type="Pfam" id="PF07690">
    <property type="entry name" value="MFS_1"/>
    <property type="match status" value="1"/>
</dbReference>
<keyword evidence="4 6" id="KW-1133">Transmembrane helix</keyword>
<evidence type="ECO:0000313" key="8">
    <source>
        <dbReference type="EMBL" id="MBM7837796.1"/>
    </source>
</evidence>
<feature type="transmembrane region" description="Helical" evidence="6">
    <location>
        <begin position="116"/>
        <end position="134"/>
    </location>
</feature>
<dbReference type="EMBL" id="JAFBCV010000002">
    <property type="protein sequence ID" value="MBM7837796.1"/>
    <property type="molecule type" value="Genomic_DNA"/>
</dbReference>
<keyword evidence="3 6" id="KW-0812">Transmembrane</keyword>
<protein>
    <submittedName>
        <fullName evidence="8">MFS family permease</fullName>
    </submittedName>
</protein>
<feature type="transmembrane region" description="Helical" evidence="6">
    <location>
        <begin position="92"/>
        <end position="110"/>
    </location>
</feature>
<dbReference type="InterPro" id="IPR020846">
    <property type="entry name" value="MFS_dom"/>
</dbReference>
<keyword evidence="2" id="KW-0813">Transport</keyword>
<name>A0ABS2SRJ4_9BACI</name>
<evidence type="ECO:0000256" key="6">
    <source>
        <dbReference type="SAM" id="Phobius"/>
    </source>
</evidence>
<dbReference type="InterPro" id="IPR052714">
    <property type="entry name" value="MFS_Exporter"/>
</dbReference>
<dbReference type="PANTHER" id="PTHR23531">
    <property type="entry name" value="QUINOLENE RESISTANCE PROTEIN NORA"/>
    <property type="match status" value="1"/>
</dbReference>
<proteinExistence type="predicted"/>
<feature type="transmembrane region" description="Helical" evidence="6">
    <location>
        <begin position="38"/>
        <end position="71"/>
    </location>
</feature>
<feature type="transmembrane region" description="Helical" evidence="6">
    <location>
        <begin position="178"/>
        <end position="199"/>
    </location>
</feature>
<dbReference type="PROSITE" id="PS50850">
    <property type="entry name" value="MFS"/>
    <property type="match status" value="1"/>
</dbReference>
<evidence type="ECO:0000259" key="7">
    <source>
        <dbReference type="PROSITE" id="PS50850"/>
    </source>
</evidence>